<feature type="compositionally biased region" description="Low complexity" evidence="1">
    <location>
        <begin position="47"/>
        <end position="60"/>
    </location>
</feature>
<sequence length="138" mass="14747">MSLRAPPASYPCGHWRCSAGPRWRSLSRPRHSRPPHWPPCVSPPAPGSHGSSSVNPGAAPQALLPNLLQHMAPLPFPCPFLLKAQDGSSSPWCAVASSGVQALSNTDPMTCRGATSLDLVEHCIWQVCELSPKTGRHT</sequence>
<protein>
    <submittedName>
        <fullName evidence="2">Uncharacterized protein</fullName>
    </submittedName>
</protein>
<organism evidence="2 3">
    <name type="scientific">Panicum virgatum</name>
    <name type="common">Blackwell switchgrass</name>
    <dbReference type="NCBI Taxonomy" id="38727"/>
    <lineage>
        <taxon>Eukaryota</taxon>
        <taxon>Viridiplantae</taxon>
        <taxon>Streptophyta</taxon>
        <taxon>Embryophyta</taxon>
        <taxon>Tracheophyta</taxon>
        <taxon>Spermatophyta</taxon>
        <taxon>Magnoliopsida</taxon>
        <taxon>Liliopsida</taxon>
        <taxon>Poales</taxon>
        <taxon>Poaceae</taxon>
        <taxon>PACMAD clade</taxon>
        <taxon>Panicoideae</taxon>
        <taxon>Panicodae</taxon>
        <taxon>Paniceae</taxon>
        <taxon>Panicinae</taxon>
        <taxon>Panicum</taxon>
        <taxon>Panicum sect. Hiantes</taxon>
    </lineage>
</organism>
<evidence type="ECO:0000313" key="3">
    <source>
        <dbReference type="Proteomes" id="UP000823388"/>
    </source>
</evidence>
<evidence type="ECO:0000256" key="1">
    <source>
        <dbReference type="SAM" id="MobiDB-lite"/>
    </source>
</evidence>
<proteinExistence type="predicted"/>
<dbReference type="AlphaFoldDB" id="A0A8T0V7P3"/>
<dbReference type="EMBL" id="CM029040">
    <property type="protein sequence ID" value="KAG2632412.1"/>
    <property type="molecule type" value="Genomic_DNA"/>
</dbReference>
<accession>A0A8T0V7P3</accession>
<evidence type="ECO:0000313" key="2">
    <source>
        <dbReference type="EMBL" id="KAG2632412.1"/>
    </source>
</evidence>
<reference evidence="2" key="1">
    <citation type="submission" date="2020-05" db="EMBL/GenBank/DDBJ databases">
        <title>WGS assembly of Panicum virgatum.</title>
        <authorList>
            <person name="Lovell J.T."/>
            <person name="Jenkins J."/>
            <person name="Shu S."/>
            <person name="Juenger T.E."/>
            <person name="Schmutz J."/>
        </authorList>
    </citation>
    <scope>NUCLEOTIDE SEQUENCE</scope>
    <source>
        <strain evidence="2">AP13</strain>
    </source>
</reference>
<dbReference type="Proteomes" id="UP000823388">
    <property type="component" value="Chromosome 2N"/>
</dbReference>
<keyword evidence="3" id="KW-1185">Reference proteome</keyword>
<feature type="compositionally biased region" description="Pro residues" evidence="1">
    <location>
        <begin position="35"/>
        <end position="46"/>
    </location>
</feature>
<feature type="region of interest" description="Disordered" evidence="1">
    <location>
        <begin position="28"/>
        <end position="60"/>
    </location>
</feature>
<gene>
    <name evidence="2" type="ORF">PVAP13_2NG088192</name>
</gene>
<comment type="caution">
    <text evidence="2">The sequence shown here is derived from an EMBL/GenBank/DDBJ whole genome shotgun (WGS) entry which is preliminary data.</text>
</comment>
<name>A0A8T0V7P3_PANVG</name>